<dbReference type="RefSeq" id="WP_128501366.1">
    <property type="nucleotide sequence ID" value="NZ_CP035107.1"/>
</dbReference>
<feature type="signal peptide" evidence="1">
    <location>
        <begin position="1"/>
        <end position="17"/>
    </location>
</feature>
<evidence type="ECO:0000313" key="3">
    <source>
        <dbReference type="Proteomes" id="UP000287701"/>
    </source>
</evidence>
<proteinExistence type="predicted"/>
<dbReference type="EMBL" id="CP035107">
    <property type="protein sequence ID" value="QAR30901.1"/>
    <property type="molecule type" value="Genomic_DNA"/>
</dbReference>
<protein>
    <recommendedName>
        <fullName evidence="4">Lipoprotein</fullName>
    </recommendedName>
</protein>
<dbReference type="Proteomes" id="UP000287701">
    <property type="component" value="Chromosome"/>
</dbReference>
<dbReference type="PROSITE" id="PS51257">
    <property type="entry name" value="PROKAR_LIPOPROTEIN"/>
    <property type="match status" value="1"/>
</dbReference>
<evidence type="ECO:0008006" key="4">
    <source>
        <dbReference type="Google" id="ProtNLM"/>
    </source>
</evidence>
<organism evidence="2 3">
    <name type="scientific">Ornithobacterium rhinotracheale</name>
    <dbReference type="NCBI Taxonomy" id="28251"/>
    <lineage>
        <taxon>Bacteria</taxon>
        <taxon>Pseudomonadati</taxon>
        <taxon>Bacteroidota</taxon>
        <taxon>Flavobacteriia</taxon>
        <taxon>Flavobacteriales</taxon>
        <taxon>Weeksellaceae</taxon>
        <taxon>Ornithobacterium</taxon>
    </lineage>
</organism>
<keyword evidence="1" id="KW-0732">Signal</keyword>
<feature type="chain" id="PRO_5018620703" description="Lipoprotein" evidence="1">
    <location>
        <begin position="18"/>
        <end position="133"/>
    </location>
</feature>
<gene>
    <name evidence="2" type="ORF">EQP59_05920</name>
</gene>
<reference evidence="2 3" key="1">
    <citation type="submission" date="2019-01" db="EMBL/GenBank/DDBJ databases">
        <title>Whole Genome of Ornithobacterium rhinotracheale FARPER-174b.</title>
        <authorList>
            <person name="Tataje-Lavanda L.A."/>
            <person name="Montalvan A."/>
            <person name="Montesinos R."/>
            <person name="Zimic M."/>
            <person name="Fernandez-Sanchez M."/>
            <person name="Fernandez-Diaz M."/>
        </authorList>
    </citation>
    <scope>NUCLEOTIDE SEQUENCE [LARGE SCALE GENOMIC DNA]</scope>
    <source>
        <strain evidence="2 3">FARPER-174b</strain>
    </source>
</reference>
<sequence>MKKVLLLAGVASFVAFASCKKETQKEEVVSTENVATEDVTTDAPEEGATADLANSSIPAAPQLQDETLQSWVNDLHAAAEKAKNASVAGNVDELNQATAEITSLVETLKTQENKAEYNQAQEYYKTVQEELNK</sequence>
<evidence type="ECO:0000313" key="2">
    <source>
        <dbReference type="EMBL" id="QAR30901.1"/>
    </source>
</evidence>
<name>A0A3R5XUM4_ORNRH</name>
<dbReference type="AlphaFoldDB" id="A0A3R5XUM4"/>
<accession>A0A3R5XUM4</accession>
<evidence type="ECO:0000256" key="1">
    <source>
        <dbReference type="SAM" id="SignalP"/>
    </source>
</evidence>
<dbReference type="OrthoDB" id="1452158at2"/>